<evidence type="ECO:0000256" key="3">
    <source>
        <dbReference type="ARBA" id="ARBA00022596"/>
    </source>
</evidence>
<dbReference type="AlphaFoldDB" id="A0A7C3ZZL5"/>
<comment type="caution">
    <text evidence="7">The sequence shown here is derived from an EMBL/GenBank/DDBJ whole genome shotgun (WGS) entry which is preliminary data.</text>
</comment>
<dbReference type="SMART" id="SM00988">
    <property type="entry name" value="UreE_N"/>
    <property type="match status" value="1"/>
</dbReference>
<keyword evidence="3 5" id="KW-0533">Nickel</keyword>
<evidence type="ECO:0000256" key="5">
    <source>
        <dbReference type="HAMAP-Rule" id="MF_00822"/>
    </source>
</evidence>
<dbReference type="CDD" id="cd00571">
    <property type="entry name" value="UreE"/>
    <property type="match status" value="1"/>
</dbReference>
<dbReference type="PIRSF" id="PIRSF036402">
    <property type="entry name" value="Ureas_acces_UreE"/>
    <property type="match status" value="1"/>
</dbReference>
<evidence type="ECO:0000259" key="6">
    <source>
        <dbReference type="SMART" id="SM00988"/>
    </source>
</evidence>
<evidence type="ECO:0000256" key="1">
    <source>
        <dbReference type="ARBA" id="ARBA00004496"/>
    </source>
</evidence>
<evidence type="ECO:0000256" key="4">
    <source>
        <dbReference type="ARBA" id="ARBA00023186"/>
    </source>
</evidence>
<keyword evidence="4 5" id="KW-0143">Chaperone</keyword>
<dbReference type="GO" id="GO:0006457">
    <property type="term" value="P:protein folding"/>
    <property type="evidence" value="ECO:0007669"/>
    <property type="project" value="InterPro"/>
</dbReference>
<dbReference type="InterPro" id="IPR007864">
    <property type="entry name" value="UreE_C_dom"/>
</dbReference>
<comment type="subcellular location">
    <subcellularLocation>
        <location evidence="1 5">Cytoplasm</location>
    </subcellularLocation>
</comment>
<dbReference type="EMBL" id="DSPX01000194">
    <property type="protein sequence ID" value="HGG02647.1"/>
    <property type="molecule type" value="Genomic_DNA"/>
</dbReference>
<dbReference type="NCBIfam" id="NF009756">
    <property type="entry name" value="PRK13261.2-2"/>
    <property type="match status" value="1"/>
</dbReference>
<dbReference type="HAMAP" id="MF_00822">
    <property type="entry name" value="UreE"/>
    <property type="match status" value="1"/>
</dbReference>
<dbReference type="Pfam" id="PF02814">
    <property type="entry name" value="UreE_N"/>
    <property type="match status" value="1"/>
</dbReference>
<dbReference type="InterPro" id="IPR004029">
    <property type="entry name" value="UreE_N"/>
</dbReference>
<evidence type="ECO:0000256" key="2">
    <source>
        <dbReference type="ARBA" id="ARBA00022490"/>
    </source>
</evidence>
<comment type="similarity">
    <text evidence="5">Belongs to the UreE family.</text>
</comment>
<dbReference type="SUPFAM" id="SSF69737">
    <property type="entry name" value="Urease metallochaperone UreE, C-terminal domain"/>
    <property type="match status" value="1"/>
</dbReference>
<dbReference type="GO" id="GO:0019627">
    <property type="term" value="P:urea metabolic process"/>
    <property type="evidence" value="ECO:0007669"/>
    <property type="project" value="InterPro"/>
</dbReference>
<feature type="domain" description="UreE urease accessory N-terminal" evidence="6">
    <location>
        <begin position="1"/>
        <end position="67"/>
    </location>
</feature>
<dbReference type="NCBIfam" id="NF009751">
    <property type="entry name" value="PRK13261.1-1"/>
    <property type="match status" value="1"/>
</dbReference>
<dbReference type="Gene3D" id="3.30.70.790">
    <property type="entry name" value="UreE, C-terminal domain"/>
    <property type="match status" value="1"/>
</dbReference>
<reference evidence="7" key="1">
    <citation type="journal article" date="2020" name="mSystems">
        <title>Genome- and Community-Level Interaction Insights into Carbon Utilization and Element Cycling Functions of Hydrothermarchaeota in Hydrothermal Sediment.</title>
        <authorList>
            <person name="Zhou Z."/>
            <person name="Liu Y."/>
            <person name="Xu W."/>
            <person name="Pan J."/>
            <person name="Luo Z.H."/>
            <person name="Li M."/>
        </authorList>
    </citation>
    <scope>NUCLEOTIDE SEQUENCE [LARGE SCALE GENOMIC DNA]</scope>
    <source>
        <strain evidence="7">SpSt-374</strain>
    </source>
</reference>
<keyword evidence="2 5" id="KW-0963">Cytoplasm</keyword>
<organism evidence="7">
    <name type="scientific">Planktothricoides sp. SpSt-374</name>
    <dbReference type="NCBI Taxonomy" id="2282167"/>
    <lineage>
        <taxon>Bacteria</taxon>
        <taxon>Bacillati</taxon>
        <taxon>Cyanobacteriota</taxon>
        <taxon>Cyanophyceae</taxon>
        <taxon>Oscillatoriophycideae</taxon>
        <taxon>Oscillatoriales</taxon>
        <taxon>Oscillatoriaceae</taxon>
        <taxon>Planktothricoides</taxon>
    </lineage>
</organism>
<dbReference type="GO" id="GO:0065003">
    <property type="term" value="P:protein-containing complex assembly"/>
    <property type="evidence" value="ECO:0007669"/>
    <property type="project" value="InterPro"/>
</dbReference>
<dbReference type="GO" id="GO:0005737">
    <property type="term" value="C:cytoplasm"/>
    <property type="evidence" value="ECO:0007669"/>
    <property type="project" value="UniProtKB-SubCell"/>
</dbReference>
<dbReference type="SUPFAM" id="SSF69287">
    <property type="entry name" value="Urease metallochaperone UreE, N-terminal domain"/>
    <property type="match status" value="1"/>
</dbReference>
<evidence type="ECO:0000313" key="7">
    <source>
        <dbReference type="EMBL" id="HGG02647.1"/>
    </source>
</evidence>
<comment type="function">
    <text evidence="5">Involved in urease metallocenter assembly. Binds nickel. Probably functions as a nickel donor during metallocenter assembly.</text>
</comment>
<proteinExistence type="inferred from homology"/>
<sequence length="149" mass="16701">MLILTQRLLPDASGTPPQYNLSLTADDRTRSRHRFETEEGEEVYLNLPRGTILQDGDRLASETGEIVVLVTAKPEPILTVTAHTPLDLLRAAYHLGNRHVSLEITPNYLRLSNDSVLKAMLLQLGLQAIEEIAPFYPETGAYHHSHNHE</sequence>
<dbReference type="Gene3D" id="2.60.260.20">
    <property type="entry name" value="Urease metallochaperone UreE, N-terminal domain"/>
    <property type="match status" value="1"/>
</dbReference>
<protein>
    <recommendedName>
        <fullName evidence="5">Urease accessory protein UreE</fullName>
    </recommendedName>
</protein>
<name>A0A7C3ZZL5_9CYAN</name>
<dbReference type="GO" id="GO:0051082">
    <property type="term" value="F:unfolded protein binding"/>
    <property type="evidence" value="ECO:0007669"/>
    <property type="project" value="UniProtKB-UniRule"/>
</dbReference>
<dbReference type="InterPro" id="IPR036118">
    <property type="entry name" value="UreE_N_sf"/>
</dbReference>
<dbReference type="Pfam" id="PF05194">
    <property type="entry name" value="UreE_C"/>
    <property type="match status" value="1"/>
</dbReference>
<gene>
    <name evidence="5 7" type="primary">ureE</name>
    <name evidence="7" type="ORF">ENR15_18890</name>
</gene>
<dbReference type="GO" id="GO:0016151">
    <property type="term" value="F:nickel cation binding"/>
    <property type="evidence" value="ECO:0007669"/>
    <property type="project" value="UniProtKB-UniRule"/>
</dbReference>
<accession>A0A7C3ZZL5</accession>
<dbReference type="InterPro" id="IPR012406">
    <property type="entry name" value="UreE"/>
</dbReference>